<sequence length="187" mass="20078">MALPATFTTLDISGKFQQNKSLSDDMDEILSLQGVGWVIRKALKAANGSLTIKHTTDANGVEQLVIETSVGGGVAGGTEAVPLDWQERAKADGPMGPTIGKGRKIAIADVTEAYLKEGWVVDANQGGVFNIVMKSDTAKTGKSWTNEQIWGIQEIDGVKRFVRRIHFVGSKGEKINARVVFDYLGSA</sequence>
<dbReference type="PANTHER" id="PTHR38115:SF1">
    <property type="entry name" value="LIPOCALIN-LIKE DOMAIN-CONTAINING PROTEIN"/>
    <property type="match status" value="1"/>
</dbReference>
<dbReference type="Proteomes" id="UP001212997">
    <property type="component" value="Unassembled WGS sequence"/>
</dbReference>
<protein>
    <recommendedName>
        <fullName evidence="3">LCCL domain-containing protein</fullName>
    </recommendedName>
</protein>
<evidence type="ECO:0000313" key="2">
    <source>
        <dbReference type="Proteomes" id="UP001212997"/>
    </source>
</evidence>
<dbReference type="EMBL" id="JANAWD010000501">
    <property type="protein sequence ID" value="KAJ3478563.1"/>
    <property type="molecule type" value="Genomic_DNA"/>
</dbReference>
<organism evidence="1 2">
    <name type="scientific">Meripilus lineatus</name>
    <dbReference type="NCBI Taxonomy" id="2056292"/>
    <lineage>
        <taxon>Eukaryota</taxon>
        <taxon>Fungi</taxon>
        <taxon>Dikarya</taxon>
        <taxon>Basidiomycota</taxon>
        <taxon>Agaricomycotina</taxon>
        <taxon>Agaricomycetes</taxon>
        <taxon>Polyporales</taxon>
        <taxon>Meripilaceae</taxon>
        <taxon>Meripilus</taxon>
    </lineage>
</organism>
<evidence type="ECO:0000313" key="1">
    <source>
        <dbReference type="EMBL" id="KAJ3478563.1"/>
    </source>
</evidence>
<comment type="caution">
    <text evidence="1">The sequence shown here is derived from an EMBL/GenBank/DDBJ whole genome shotgun (WGS) entry which is preliminary data.</text>
</comment>
<dbReference type="AlphaFoldDB" id="A0AAD5UV68"/>
<dbReference type="InterPro" id="IPR053037">
    <property type="entry name" value="Pericyclase_pydY-like"/>
</dbReference>
<gene>
    <name evidence="1" type="ORF">NLI96_g9662</name>
</gene>
<keyword evidence="2" id="KW-1185">Reference proteome</keyword>
<dbReference type="PANTHER" id="PTHR38115">
    <property type="entry name" value="LIPOCALIN-LIKE DOMAIN-CONTAINING PROTEIN"/>
    <property type="match status" value="1"/>
</dbReference>
<evidence type="ECO:0008006" key="3">
    <source>
        <dbReference type="Google" id="ProtNLM"/>
    </source>
</evidence>
<reference evidence="1" key="1">
    <citation type="submission" date="2022-07" db="EMBL/GenBank/DDBJ databases">
        <title>Genome Sequence of Physisporinus lineatus.</title>
        <authorList>
            <person name="Buettner E."/>
        </authorList>
    </citation>
    <scope>NUCLEOTIDE SEQUENCE</scope>
    <source>
        <strain evidence="1">VT162</strain>
    </source>
</reference>
<accession>A0AAD5UV68</accession>
<proteinExistence type="predicted"/>
<name>A0AAD5UV68_9APHY</name>